<accession>A0A937HG65</accession>
<evidence type="ECO:0000313" key="9">
    <source>
        <dbReference type="EMBL" id="MBL6762241.1"/>
    </source>
</evidence>
<name>A0A937HG65_9PROT</name>
<feature type="transmembrane region" description="Helical" evidence="7">
    <location>
        <begin position="80"/>
        <end position="105"/>
    </location>
</feature>
<dbReference type="GO" id="GO:0005506">
    <property type="term" value="F:iron ion binding"/>
    <property type="evidence" value="ECO:0007669"/>
    <property type="project" value="InterPro"/>
</dbReference>
<keyword evidence="4" id="KW-0560">Oxidoreductase</keyword>
<dbReference type="InterPro" id="IPR051689">
    <property type="entry name" value="Sterol_desaturase/TMEM195"/>
</dbReference>
<dbReference type="PANTHER" id="PTHR21624:SF1">
    <property type="entry name" value="ALKYLGLYCEROL MONOOXYGENASE"/>
    <property type="match status" value="1"/>
</dbReference>
<feature type="transmembrane region" description="Helical" evidence="7">
    <location>
        <begin position="13"/>
        <end position="30"/>
    </location>
</feature>
<dbReference type="EMBL" id="JADHOK010000091">
    <property type="protein sequence ID" value="MBL6762241.1"/>
    <property type="molecule type" value="Genomic_DNA"/>
</dbReference>
<comment type="subcellular location">
    <subcellularLocation>
        <location evidence="1">Endomembrane system</location>
        <topology evidence="1">Multi-pass membrane protein</topology>
    </subcellularLocation>
</comment>
<dbReference type="GO" id="GO:0012505">
    <property type="term" value="C:endomembrane system"/>
    <property type="evidence" value="ECO:0007669"/>
    <property type="project" value="UniProtKB-SubCell"/>
</dbReference>
<dbReference type="GO" id="GO:0016020">
    <property type="term" value="C:membrane"/>
    <property type="evidence" value="ECO:0007669"/>
    <property type="project" value="GOC"/>
</dbReference>
<evidence type="ECO:0000256" key="3">
    <source>
        <dbReference type="ARBA" id="ARBA00022989"/>
    </source>
</evidence>
<dbReference type="Pfam" id="PF04116">
    <property type="entry name" value="FA_hydroxylase"/>
    <property type="match status" value="1"/>
</dbReference>
<reference evidence="9" key="1">
    <citation type="submission" date="2020-10" db="EMBL/GenBank/DDBJ databases">
        <title>Microbiome of the Black Sea water column analyzed by genome centric metagenomics.</title>
        <authorList>
            <person name="Cabello-Yeves P.J."/>
            <person name="Callieri C."/>
            <person name="Picazo A."/>
            <person name="Mehrshad M."/>
            <person name="Haro-Moreno J.M."/>
            <person name="Roda-Garcia J."/>
            <person name="Dzembekova N."/>
            <person name="Slabakova V."/>
            <person name="Slabakova N."/>
            <person name="Moncheva S."/>
            <person name="Rodriguez-Valera F."/>
        </authorList>
    </citation>
    <scope>NUCLEOTIDE SEQUENCE</scope>
    <source>
        <strain evidence="9">BS307-5m-G5</strain>
    </source>
</reference>
<evidence type="ECO:0000256" key="6">
    <source>
        <dbReference type="ARBA" id="ARBA00023136"/>
    </source>
</evidence>
<dbReference type="Proteomes" id="UP000785783">
    <property type="component" value="Unassembled WGS sequence"/>
</dbReference>
<dbReference type="GO" id="GO:0050479">
    <property type="term" value="F:glyceryl-ether monooxygenase activity"/>
    <property type="evidence" value="ECO:0007669"/>
    <property type="project" value="TreeGrafter"/>
</dbReference>
<dbReference type="GO" id="GO:0006643">
    <property type="term" value="P:membrane lipid metabolic process"/>
    <property type="evidence" value="ECO:0007669"/>
    <property type="project" value="TreeGrafter"/>
</dbReference>
<evidence type="ECO:0000259" key="8">
    <source>
        <dbReference type="Pfam" id="PF04116"/>
    </source>
</evidence>
<protein>
    <submittedName>
        <fullName evidence="9">Sterol desaturase family protein</fullName>
    </submittedName>
</protein>
<dbReference type="AlphaFoldDB" id="A0A937HG65"/>
<feature type="transmembrane region" description="Helical" evidence="7">
    <location>
        <begin position="146"/>
        <end position="170"/>
    </location>
</feature>
<evidence type="ECO:0000256" key="1">
    <source>
        <dbReference type="ARBA" id="ARBA00004127"/>
    </source>
</evidence>
<dbReference type="PANTHER" id="PTHR21624">
    <property type="entry name" value="STEROL DESATURASE-RELATED PROTEIN"/>
    <property type="match status" value="1"/>
</dbReference>
<proteinExistence type="predicted"/>
<gene>
    <name evidence="9" type="ORF">ISQ19_06055</name>
</gene>
<keyword evidence="3 7" id="KW-1133">Transmembrane helix</keyword>
<dbReference type="InterPro" id="IPR006694">
    <property type="entry name" value="Fatty_acid_hydroxylase"/>
</dbReference>
<evidence type="ECO:0000313" key="10">
    <source>
        <dbReference type="Proteomes" id="UP000785783"/>
    </source>
</evidence>
<evidence type="ECO:0000256" key="7">
    <source>
        <dbReference type="SAM" id="Phobius"/>
    </source>
</evidence>
<feature type="transmembrane region" description="Helical" evidence="7">
    <location>
        <begin position="50"/>
        <end position="74"/>
    </location>
</feature>
<feature type="non-terminal residue" evidence="9">
    <location>
        <position position="236"/>
    </location>
</feature>
<keyword evidence="5" id="KW-0443">Lipid metabolism</keyword>
<feature type="domain" description="Fatty acid hydroxylase" evidence="8">
    <location>
        <begin position="93"/>
        <end position="228"/>
    </location>
</feature>
<sequence>MAELTRFIAAHEAGLRLATMFGLLALFLILERTLPRRQQKVSAAHAGGNLLIGAVNGAIIRLLVPGGLAALALLNQGGGLLGLLALSDALAFIVSLVLLDLVLYWHHRAFHEIALLWRLHGAHHSDRNLNVTSGLRFHPGEALVSMAIKAAAVLLIGAPAVAVIAFEILLNSASLFNHANWRLGRADTWLQKLIVTPDMHRLHHSRAPHESRMNYGFFLSIWDRLFATYQARPDAP</sequence>
<organism evidence="9 10">
    <name type="scientific">PS1 clade bacterium</name>
    <dbReference type="NCBI Taxonomy" id="2175152"/>
    <lineage>
        <taxon>Bacteria</taxon>
        <taxon>Pseudomonadati</taxon>
        <taxon>Pseudomonadota</taxon>
        <taxon>Alphaproteobacteria</taxon>
        <taxon>PS1 clade</taxon>
    </lineage>
</organism>
<comment type="caution">
    <text evidence="9">The sequence shown here is derived from an EMBL/GenBank/DDBJ whole genome shotgun (WGS) entry which is preliminary data.</text>
</comment>
<keyword evidence="2 7" id="KW-0812">Transmembrane</keyword>
<evidence type="ECO:0000256" key="2">
    <source>
        <dbReference type="ARBA" id="ARBA00022692"/>
    </source>
</evidence>
<dbReference type="GO" id="GO:0008610">
    <property type="term" value="P:lipid biosynthetic process"/>
    <property type="evidence" value="ECO:0007669"/>
    <property type="project" value="InterPro"/>
</dbReference>
<keyword evidence="6 7" id="KW-0472">Membrane</keyword>
<evidence type="ECO:0000256" key="5">
    <source>
        <dbReference type="ARBA" id="ARBA00023098"/>
    </source>
</evidence>
<evidence type="ECO:0000256" key="4">
    <source>
        <dbReference type="ARBA" id="ARBA00023002"/>
    </source>
</evidence>